<sequence>MGYKLSAQQTLLYQEFWLRDVKGIMIIDIEKNVFSLVLMMHEYQPSRVMIDNSDIEIVAINKAYNAVNDELSSNLYTNRVKHVAKPSNPFKTLKDRKEMRDSALDLMMSIMHAETATDFHLLLGSYMLWCIDNNYEREGASLYNYFEDDYIDKRMQWGKTWRLDHVLPDLLNDHVLSAANFKRKEGLAQGDIEWIPPINTTKKKPLPRSLLNMATLYRVLGIGLESRQPRTQTTSGSIEDMVVEEPVQAPQSGRYL</sequence>
<evidence type="ECO:0000256" key="1">
    <source>
        <dbReference type="SAM" id="MobiDB-lite"/>
    </source>
</evidence>
<comment type="caution">
    <text evidence="2">The sequence shown here is derived from an EMBL/GenBank/DDBJ whole genome shotgun (WGS) entry which is preliminary data.</text>
</comment>
<reference evidence="2" key="2">
    <citation type="submission" date="2023-02" db="EMBL/GenBank/DDBJ databases">
        <authorList>
            <consortium name="DOE Joint Genome Institute"/>
            <person name="Mondo S.J."/>
            <person name="Chang Y."/>
            <person name="Wang Y."/>
            <person name="Ahrendt S."/>
            <person name="Andreopoulos W."/>
            <person name="Barry K."/>
            <person name="Beard J."/>
            <person name="Benny G.L."/>
            <person name="Blankenship S."/>
            <person name="Bonito G."/>
            <person name="Cuomo C."/>
            <person name="Desiro A."/>
            <person name="Gervers K.A."/>
            <person name="Hundley H."/>
            <person name="Kuo A."/>
            <person name="LaButti K."/>
            <person name="Lang B.F."/>
            <person name="Lipzen A."/>
            <person name="O'Donnell K."/>
            <person name="Pangilinan J."/>
            <person name="Reynolds N."/>
            <person name="Sandor L."/>
            <person name="Smith M.W."/>
            <person name="Tsang A."/>
            <person name="Grigoriev I.V."/>
            <person name="Stajich J.E."/>
            <person name="Spatafora J.W."/>
        </authorList>
    </citation>
    <scope>NUCLEOTIDE SEQUENCE</scope>
    <source>
        <strain evidence="2">RSA 2281</strain>
    </source>
</reference>
<proteinExistence type="predicted"/>
<keyword evidence="3" id="KW-1185">Reference proteome</keyword>
<organism evidence="2 3">
    <name type="scientific">Phascolomyces articulosus</name>
    <dbReference type="NCBI Taxonomy" id="60185"/>
    <lineage>
        <taxon>Eukaryota</taxon>
        <taxon>Fungi</taxon>
        <taxon>Fungi incertae sedis</taxon>
        <taxon>Mucoromycota</taxon>
        <taxon>Mucoromycotina</taxon>
        <taxon>Mucoromycetes</taxon>
        <taxon>Mucorales</taxon>
        <taxon>Lichtheimiaceae</taxon>
        <taxon>Phascolomyces</taxon>
    </lineage>
</organism>
<evidence type="ECO:0000313" key="2">
    <source>
        <dbReference type="EMBL" id="KAI9254446.1"/>
    </source>
</evidence>
<name>A0AAD5JTZ4_9FUNG</name>
<dbReference type="AlphaFoldDB" id="A0AAD5JTZ4"/>
<protein>
    <submittedName>
        <fullName evidence="2">Uncharacterized protein</fullName>
    </submittedName>
</protein>
<dbReference type="Proteomes" id="UP001209540">
    <property type="component" value="Unassembled WGS sequence"/>
</dbReference>
<evidence type="ECO:0000313" key="3">
    <source>
        <dbReference type="Proteomes" id="UP001209540"/>
    </source>
</evidence>
<gene>
    <name evidence="2" type="ORF">BDA99DRAFT_540205</name>
</gene>
<feature type="region of interest" description="Disordered" evidence="1">
    <location>
        <begin position="228"/>
        <end position="256"/>
    </location>
</feature>
<accession>A0AAD5JTZ4</accession>
<dbReference type="EMBL" id="JAIXMP010000024">
    <property type="protein sequence ID" value="KAI9254446.1"/>
    <property type="molecule type" value="Genomic_DNA"/>
</dbReference>
<reference evidence="2" key="1">
    <citation type="journal article" date="2022" name="IScience">
        <title>Evolution of zygomycete secretomes and the origins of terrestrial fungal ecologies.</title>
        <authorList>
            <person name="Chang Y."/>
            <person name="Wang Y."/>
            <person name="Mondo S."/>
            <person name="Ahrendt S."/>
            <person name="Andreopoulos W."/>
            <person name="Barry K."/>
            <person name="Beard J."/>
            <person name="Benny G.L."/>
            <person name="Blankenship S."/>
            <person name="Bonito G."/>
            <person name="Cuomo C."/>
            <person name="Desiro A."/>
            <person name="Gervers K.A."/>
            <person name="Hundley H."/>
            <person name="Kuo A."/>
            <person name="LaButti K."/>
            <person name="Lang B.F."/>
            <person name="Lipzen A."/>
            <person name="O'Donnell K."/>
            <person name="Pangilinan J."/>
            <person name="Reynolds N."/>
            <person name="Sandor L."/>
            <person name="Smith M.E."/>
            <person name="Tsang A."/>
            <person name="Grigoriev I.V."/>
            <person name="Stajich J.E."/>
            <person name="Spatafora J.W."/>
        </authorList>
    </citation>
    <scope>NUCLEOTIDE SEQUENCE</scope>
    <source>
        <strain evidence="2">RSA 2281</strain>
    </source>
</reference>